<evidence type="ECO:0000313" key="1">
    <source>
        <dbReference type="EMBL" id="GAA5520058.1"/>
    </source>
</evidence>
<dbReference type="SUPFAM" id="SSF53756">
    <property type="entry name" value="UDP-Glycosyltransferase/glycogen phosphorylase"/>
    <property type="match status" value="1"/>
</dbReference>
<comment type="caution">
    <text evidence="1">The sequence shown here is derived from an EMBL/GenBank/DDBJ whole genome shotgun (WGS) entry which is preliminary data.</text>
</comment>
<protein>
    <recommendedName>
        <fullName evidence="3">Glycosyltransferase</fullName>
    </recommendedName>
</protein>
<name>A0ABP9WJP2_9MICO</name>
<reference evidence="1 2" key="1">
    <citation type="submission" date="2024-02" db="EMBL/GenBank/DDBJ databases">
        <title>Lysinimicrobium sediminis NBRC 112286.</title>
        <authorList>
            <person name="Ichikawa N."/>
            <person name="Katano-Makiyama Y."/>
            <person name="Hidaka K."/>
        </authorList>
    </citation>
    <scope>NUCLEOTIDE SEQUENCE [LARGE SCALE GENOMIC DNA]</scope>
    <source>
        <strain evidence="1 2">NBRC 112286</strain>
    </source>
</reference>
<sequence length="379" mass="41478">MARIDIVFPGAHLPQDGIGDHTRWLAEGLGVRHDVTVLGRGKGGDIPNAEYADVWGARPLRDLGGLRRYLSTQHPDLLVIQFEQFSYGPRGFNPDLPRVVRWARRTMPRTRVLVFMHETYTMPTRAGTAAMWTYQRPQARGLVRNASQVFHSCDGGLSRLGKLNRASSVVPVPSNIVRVATDPASERLRWGIDQDAFVVGTFGHITEPRLLQLVPMLRAISEIRPITLAYVGKDVAMADRLRPEVRGRLVTFERPSPADVSRLLSTFDLALAPFIDGVSARRGSFAALVDHGVPTVTNRGANTDRFLVDLAKMGLFELSTNDLLAETAARLAASDPQRDALRTAALANRDLMPSRASTVEAVEACLPPVQVGAGPALDT</sequence>
<dbReference type="Proteomes" id="UP001426770">
    <property type="component" value="Unassembled WGS sequence"/>
</dbReference>
<evidence type="ECO:0000313" key="2">
    <source>
        <dbReference type="Proteomes" id="UP001426770"/>
    </source>
</evidence>
<keyword evidence="2" id="KW-1185">Reference proteome</keyword>
<proteinExistence type="predicted"/>
<organism evidence="1 2">
    <name type="scientific">Demequina sediminis</name>
    <dbReference type="NCBI Taxonomy" id="1930058"/>
    <lineage>
        <taxon>Bacteria</taxon>
        <taxon>Bacillati</taxon>
        <taxon>Actinomycetota</taxon>
        <taxon>Actinomycetes</taxon>
        <taxon>Micrococcales</taxon>
        <taxon>Demequinaceae</taxon>
        <taxon>Demequina</taxon>
    </lineage>
</organism>
<dbReference type="EMBL" id="BAABRR010000021">
    <property type="protein sequence ID" value="GAA5520058.1"/>
    <property type="molecule type" value="Genomic_DNA"/>
</dbReference>
<evidence type="ECO:0008006" key="3">
    <source>
        <dbReference type="Google" id="ProtNLM"/>
    </source>
</evidence>
<dbReference type="Gene3D" id="3.40.50.2000">
    <property type="entry name" value="Glycogen Phosphorylase B"/>
    <property type="match status" value="1"/>
</dbReference>
<accession>A0ABP9WJP2</accession>
<gene>
    <name evidence="1" type="ORF">Lsed01_02519</name>
</gene>